<evidence type="ECO:0000313" key="2">
    <source>
        <dbReference type="EMBL" id="OGG16295.1"/>
    </source>
</evidence>
<sequence length="273" mass="31933">MKNNQLTVHMMVKNEDRFIWYSISSVLPYADRIFIADTGSTDNTIKIIKSFNSKKIEFYEREVRDVIDIARIREEQVDKTTTDWFWVVDGDEIYPSFLCEEIKNVITTKGETLEGIVVGRYDLLGDIYHFQNPDVGPYHLFGKKGHIVVRLINKKNINGIRVSGSYPYEGYYDKSGREIIHHSPHLFYFTTGKLWHAMYLKRSSSGANIQTTFHRNKYKIEWGRSFPDTVKIPDIFNQKHPTFVSDVHTKRSTVYTIESAILTPVKMVKRMIF</sequence>
<evidence type="ECO:0000313" key="3">
    <source>
        <dbReference type="Proteomes" id="UP000176923"/>
    </source>
</evidence>
<name>A0A1F5ZVE3_9BACT</name>
<comment type="caution">
    <text evidence="2">The sequence shown here is derived from an EMBL/GenBank/DDBJ whole genome shotgun (WGS) entry which is preliminary data.</text>
</comment>
<dbReference type="InterPro" id="IPR001173">
    <property type="entry name" value="Glyco_trans_2-like"/>
</dbReference>
<dbReference type="EMBL" id="MFJL01000014">
    <property type="protein sequence ID" value="OGG16295.1"/>
    <property type="molecule type" value="Genomic_DNA"/>
</dbReference>
<dbReference type="PANTHER" id="PTHR43630:SF2">
    <property type="entry name" value="GLYCOSYLTRANSFERASE"/>
    <property type="match status" value="1"/>
</dbReference>
<dbReference type="Pfam" id="PF00535">
    <property type="entry name" value="Glycos_transf_2"/>
    <property type="match status" value="1"/>
</dbReference>
<gene>
    <name evidence="2" type="ORF">A3D77_02445</name>
</gene>
<dbReference type="SUPFAM" id="SSF53448">
    <property type="entry name" value="Nucleotide-diphospho-sugar transferases"/>
    <property type="match status" value="1"/>
</dbReference>
<protein>
    <recommendedName>
        <fullName evidence="1">Glycosyltransferase 2-like domain-containing protein</fullName>
    </recommendedName>
</protein>
<dbReference type="Proteomes" id="UP000176923">
    <property type="component" value="Unassembled WGS sequence"/>
</dbReference>
<evidence type="ECO:0000259" key="1">
    <source>
        <dbReference type="Pfam" id="PF00535"/>
    </source>
</evidence>
<dbReference type="Gene3D" id="3.90.550.10">
    <property type="entry name" value="Spore Coat Polysaccharide Biosynthesis Protein SpsA, Chain A"/>
    <property type="match status" value="1"/>
</dbReference>
<dbReference type="STRING" id="1798382.A3D77_02445"/>
<feature type="domain" description="Glycosyltransferase 2-like" evidence="1">
    <location>
        <begin position="7"/>
        <end position="108"/>
    </location>
</feature>
<proteinExistence type="predicted"/>
<reference evidence="2 3" key="1">
    <citation type="journal article" date="2016" name="Nat. Commun.">
        <title>Thousands of microbial genomes shed light on interconnected biogeochemical processes in an aquifer system.</title>
        <authorList>
            <person name="Anantharaman K."/>
            <person name="Brown C.T."/>
            <person name="Hug L.A."/>
            <person name="Sharon I."/>
            <person name="Castelle C.J."/>
            <person name="Probst A.J."/>
            <person name="Thomas B.C."/>
            <person name="Singh A."/>
            <person name="Wilkins M.J."/>
            <person name="Karaoz U."/>
            <person name="Brodie E.L."/>
            <person name="Williams K.H."/>
            <person name="Hubbard S.S."/>
            <person name="Banfield J.F."/>
        </authorList>
    </citation>
    <scope>NUCLEOTIDE SEQUENCE [LARGE SCALE GENOMIC DNA]</scope>
</reference>
<organism evidence="2 3">
    <name type="scientific">Candidatus Gottesmanbacteria bacterium RIFCSPHIGHO2_02_FULL_39_11</name>
    <dbReference type="NCBI Taxonomy" id="1798382"/>
    <lineage>
        <taxon>Bacteria</taxon>
        <taxon>Candidatus Gottesmaniibacteriota</taxon>
    </lineage>
</organism>
<dbReference type="AlphaFoldDB" id="A0A1F5ZVE3"/>
<accession>A0A1F5ZVE3</accession>
<dbReference type="InterPro" id="IPR029044">
    <property type="entry name" value="Nucleotide-diphossugar_trans"/>
</dbReference>
<dbReference type="PANTHER" id="PTHR43630">
    <property type="entry name" value="POLY-BETA-1,6-N-ACETYL-D-GLUCOSAMINE SYNTHASE"/>
    <property type="match status" value="1"/>
</dbReference>